<keyword evidence="1 3" id="KW-0378">Hydrolase</keyword>
<dbReference type="SUPFAM" id="SSF56317">
    <property type="entry name" value="Carbon-nitrogen hydrolase"/>
    <property type="match status" value="1"/>
</dbReference>
<dbReference type="AlphaFoldDB" id="A0A3M9YC80"/>
<gene>
    <name evidence="3" type="primary">NIT2_2</name>
    <name evidence="3" type="ORF">D7B24_005686</name>
</gene>
<dbReference type="Gene3D" id="3.60.110.10">
    <property type="entry name" value="Carbon-nitrogen hydrolase"/>
    <property type="match status" value="1"/>
</dbReference>
<dbReference type="InterPro" id="IPR045254">
    <property type="entry name" value="Nit1/2_C-N_Hydrolase"/>
</dbReference>
<evidence type="ECO:0000259" key="2">
    <source>
        <dbReference type="PROSITE" id="PS50263"/>
    </source>
</evidence>
<comment type="caution">
    <text evidence="3">The sequence shown here is derived from an EMBL/GenBank/DDBJ whole genome shotgun (WGS) entry which is preliminary data.</text>
</comment>
<reference evidence="3 4" key="1">
    <citation type="submission" date="2018-10" db="EMBL/GenBank/DDBJ databases">
        <title>Genome sequence of Verticillium nonalfalfae VnAa140.</title>
        <authorList>
            <person name="Stajich J.E."/>
            <person name="Kasson M.T."/>
        </authorList>
    </citation>
    <scope>NUCLEOTIDE SEQUENCE [LARGE SCALE GENOMIC DNA]</scope>
    <source>
        <strain evidence="3 4">VnAa140</strain>
    </source>
</reference>
<protein>
    <submittedName>
        <fullName evidence="3">Carbon-nitrogen hydrolase</fullName>
    </submittedName>
</protein>
<keyword evidence="4" id="KW-1185">Reference proteome</keyword>
<dbReference type="PROSITE" id="PS50263">
    <property type="entry name" value="CN_HYDROLASE"/>
    <property type="match status" value="1"/>
</dbReference>
<dbReference type="InterPro" id="IPR003010">
    <property type="entry name" value="C-N_Hydrolase"/>
</dbReference>
<feature type="domain" description="CN hydrolase" evidence="2">
    <location>
        <begin position="15"/>
        <end position="286"/>
    </location>
</feature>
<dbReference type="GeneID" id="39609375"/>
<evidence type="ECO:0000256" key="1">
    <source>
        <dbReference type="ARBA" id="ARBA00022801"/>
    </source>
</evidence>
<dbReference type="EMBL" id="RBVV01000036">
    <property type="protein sequence ID" value="RNJ57745.1"/>
    <property type="molecule type" value="Genomic_DNA"/>
</dbReference>
<dbReference type="Proteomes" id="UP000267145">
    <property type="component" value="Unassembled WGS sequence"/>
</dbReference>
<evidence type="ECO:0000313" key="3">
    <source>
        <dbReference type="EMBL" id="RNJ57745.1"/>
    </source>
</evidence>
<dbReference type="Pfam" id="PF00795">
    <property type="entry name" value="CN_hydrolase"/>
    <property type="match status" value="1"/>
</dbReference>
<dbReference type="PANTHER" id="PTHR23088">
    <property type="entry name" value="NITRILASE-RELATED"/>
    <property type="match status" value="1"/>
</dbReference>
<dbReference type="PANTHER" id="PTHR23088:SF27">
    <property type="entry name" value="DEAMINATED GLUTATHIONE AMIDASE"/>
    <property type="match status" value="1"/>
</dbReference>
<dbReference type="STRING" id="1051616.A0A3M9YC80"/>
<evidence type="ECO:0000313" key="4">
    <source>
        <dbReference type="Proteomes" id="UP000267145"/>
    </source>
</evidence>
<dbReference type="RefSeq" id="XP_028495903.1">
    <property type="nucleotide sequence ID" value="XM_028639835.1"/>
</dbReference>
<proteinExistence type="predicted"/>
<dbReference type="GO" id="GO:0016811">
    <property type="term" value="F:hydrolase activity, acting on carbon-nitrogen (but not peptide) bonds, in linear amides"/>
    <property type="evidence" value="ECO:0007669"/>
    <property type="project" value="InterPro"/>
</dbReference>
<organism evidence="3 4">
    <name type="scientific">Verticillium nonalfalfae</name>
    <dbReference type="NCBI Taxonomy" id="1051616"/>
    <lineage>
        <taxon>Eukaryota</taxon>
        <taxon>Fungi</taxon>
        <taxon>Dikarya</taxon>
        <taxon>Ascomycota</taxon>
        <taxon>Pezizomycotina</taxon>
        <taxon>Sordariomycetes</taxon>
        <taxon>Hypocreomycetidae</taxon>
        <taxon>Glomerellales</taxon>
        <taxon>Plectosphaerellaceae</taxon>
        <taxon>Verticillium</taxon>
    </lineage>
</organism>
<sequence>MAIAVGTLTHPLGRNGTDMAQAIGQICSTASLAHNLEQCVRLVAKAAAGNAKVLFLPEAADYIASSPQESLALALPQDESPFVIGLQDAARKHSLAVHVGIHVAADGISSKLLNRSLWINSDGTINHAATYDKLHLFDYGSLRESATVRPGTALTAPFASPLGLNIGSLICFDLRFPEPALALAQPGAGSPFAATKAHVLLYPSAFTPRTGRAHWEVLLRARAIETQSWVVAAAQVGRHNGKRSSYGHSLVVDPWGSVKLELGGIDSEGTAEEGAEGAIGFVDIDMEVVYKVREEMPLARRT</sequence>
<accession>A0A3M9YC80</accession>
<name>A0A3M9YC80_9PEZI</name>
<dbReference type="InterPro" id="IPR036526">
    <property type="entry name" value="C-N_Hydrolase_sf"/>
</dbReference>
<dbReference type="CDD" id="cd07572">
    <property type="entry name" value="nit"/>
    <property type="match status" value="1"/>
</dbReference>